<organism evidence="1 2">
    <name type="scientific">Populus alba</name>
    <name type="common">White poplar</name>
    <dbReference type="NCBI Taxonomy" id="43335"/>
    <lineage>
        <taxon>Eukaryota</taxon>
        <taxon>Viridiplantae</taxon>
        <taxon>Streptophyta</taxon>
        <taxon>Embryophyta</taxon>
        <taxon>Tracheophyta</taxon>
        <taxon>Spermatophyta</taxon>
        <taxon>Magnoliopsida</taxon>
        <taxon>eudicotyledons</taxon>
        <taxon>Gunneridae</taxon>
        <taxon>Pentapetalae</taxon>
        <taxon>rosids</taxon>
        <taxon>fabids</taxon>
        <taxon>Malpighiales</taxon>
        <taxon>Salicaceae</taxon>
        <taxon>Saliceae</taxon>
        <taxon>Populus</taxon>
    </lineage>
</organism>
<comment type="caution">
    <text evidence="1">The sequence shown here is derived from an EMBL/GenBank/DDBJ whole genome shotgun (WGS) entry which is preliminary data.</text>
</comment>
<gene>
    <name evidence="1" type="ORF">D5086_020678</name>
</gene>
<name>A0ACC4BM70_POPAL</name>
<proteinExistence type="predicted"/>
<evidence type="ECO:0000313" key="1">
    <source>
        <dbReference type="EMBL" id="KAL3579174.1"/>
    </source>
</evidence>
<sequence length="74" mass="7810">MVGVLCFGKIACGKSSLRRPRGGPCRMFARNMTLIDVAGAAAAAAVDVVKVEVIDQHGELGLVPTTEYQHLLSL</sequence>
<protein>
    <submittedName>
        <fullName evidence="1">Uncharacterized protein</fullName>
    </submittedName>
</protein>
<reference evidence="1 2" key="1">
    <citation type="journal article" date="2024" name="Plant Biotechnol. J.">
        <title>Genome and CRISPR/Cas9 system of a widespread forest tree (Populus alba) in the world.</title>
        <authorList>
            <person name="Liu Y.J."/>
            <person name="Jiang P.F."/>
            <person name="Han X.M."/>
            <person name="Li X.Y."/>
            <person name="Wang H.M."/>
            <person name="Wang Y.J."/>
            <person name="Wang X.X."/>
            <person name="Zeng Q.Y."/>
        </authorList>
    </citation>
    <scope>NUCLEOTIDE SEQUENCE [LARGE SCALE GENOMIC DNA]</scope>
    <source>
        <strain evidence="2">cv. PAL-ZL1</strain>
    </source>
</reference>
<dbReference type="EMBL" id="RCHU02000010">
    <property type="protein sequence ID" value="KAL3579174.1"/>
    <property type="molecule type" value="Genomic_DNA"/>
</dbReference>
<keyword evidence="2" id="KW-1185">Reference proteome</keyword>
<evidence type="ECO:0000313" key="2">
    <source>
        <dbReference type="Proteomes" id="UP000309997"/>
    </source>
</evidence>
<dbReference type="Proteomes" id="UP000309997">
    <property type="component" value="Unassembled WGS sequence"/>
</dbReference>
<accession>A0ACC4BM70</accession>